<evidence type="ECO:0000259" key="6">
    <source>
        <dbReference type="Pfam" id="PF04932"/>
    </source>
</evidence>
<name>A0A2M6IUZ8_9BACT</name>
<feature type="transmembrane region" description="Helical" evidence="5">
    <location>
        <begin position="274"/>
        <end position="296"/>
    </location>
</feature>
<feature type="transmembrane region" description="Helical" evidence="5">
    <location>
        <begin position="245"/>
        <end position="262"/>
    </location>
</feature>
<feature type="transmembrane region" description="Helical" evidence="5">
    <location>
        <begin position="468"/>
        <end position="488"/>
    </location>
</feature>
<dbReference type="InterPro" id="IPR011990">
    <property type="entry name" value="TPR-like_helical_dom_sf"/>
</dbReference>
<gene>
    <name evidence="7" type="ORF">COV58_00910</name>
</gene>
<evidence type="ECO:0000256" key="5">
    <source>
        <dbReference type="SAM" id="Phobius"/>
    </source>
</evidence>
<feature type="transmembrane region" description="Helical" evidence="5">
    <location>
        <begin position="136"/>
        <end position="154"/>
    </location>
</feature>
<reference evidence="7 8" key="1">
    <citation type="submission" date="2017-09" db="EMBL/GenBank/DDBJ databases">
        <title>Depth-based differentiation of microbial function through sediment-hosted aquifers and enrichment of novel symbionts in the deep terrestrial subsurface.</title>
        <authorList>
            <person name="Probst A.J."/>
            <person name="Ladd B."/>
            <person name="Jarett J.K."/>
            <person name="Geller-Mcgrath D.E."/>
            <person name="Sieber C.M."/>
            <person name="Emerson J.B."/>
            <person name="Anantharaman K."/>
            <person name="Thomas B.C."/>
            <person name="Malmstrom R."/>
            <person name="Stieglmeier M."/>
            <person name="Klingl A."/>
            <person name="Woyke T."/>
            <person name="Ryan C.M."/>
            <person name="Banfield J.F."/>
        </authorList>
    </citation>
    <scope>NUCLEOTIDE SEQUENCE [LARGE SCALE GENOMIC DNA]</scope>
    <source>
        <strain evidence="7">CG11_big_fil_rev_8_21_14_0_20_36_8</strain>
    </source>
</reference>
<dbReference type="InterPro" id="IPR007016">
    <property type="entry name" value="O-antigen_ligase-rel_domated"/>
</dbReference>
<dbReference type="EMBL" id="PCVM01000017">
    <property type="protein sequence ID" value="PIQ73748.1"/>
    <property type="molecule type" value="Genomic_DNA"/>
</dbReference>
<feature type="transmembrane region" description="Helical" evidence="5">
    <location>
        <begin position="374"/>
        <end position="393"/>
    </location>
</feature>
<evidence type="ECO:0000256" key="4">
    <source>
        <dbReference type="ARBA" id="ARBA00023136"/>
    </source>
</evidence>
<evidence type="ECO:0000313" key="8">
    <source>
        <dbReference type="Proteomes" id="UP000231056"/>
    </source>
</evidence>
<organism evidence="7 8">
    <name type="scientific">Candidatus Roizmanbacteria bacterium CG11_big_fil_rev_8_21_14_0_20_36_8</name>
    <dbReference type="NCBI Taxonomy" id="1974856"/>
    <lineage>
        <taxon>Bacteria</taxon>
        <taxon>Candidatus Roizmaniibacteriota</taxon>
    </lineage>
</organism>
<keyword evidence="4 5" id="KW-0472">Membrane</keyword>
<evidence type="ECO:0000256" key="1">
    <source>
        <dbReference type="ARBA" id="ARBA00004141"/>
    </source>
</evidence>
<dbReference type="Pfam" id="PF04932">
    <property type="entry name" value="Wzy_C"/>
    <property type="match status" value="1"/>
</dbReference>
<dbReference type="Gene3D" id="1.25.40.10">
    <property type="entry name" value="Tetratricopeptide repeat domain"/>
    <property type="match status" value="1"/>
</dbReference>
<feature type="transmembrane region" description="Helical" evidence="5">
    <location>
        <begin position="12"/>
        <end position="33"/>
    </location>
</feature>
<feature type="domain" description="O-antigen ligase-related" evidence="6">
    <location>
        <begin position="228"/>
        <end position="382"/>
    </location>
</feature>
<accession>A0A2M6IUZ8</accession>
<feature type="transmembrane region" description="Helical" evidence="5">
    <location>
        <begin position="45"/>
        <end position="64"/>
    </location>
</feature>
<feature type="transmembrane region" description="Helical" evidence="5">
    <location>
        <begin position="194"/>
        <end position="211"/>
    </location>
</feature>
<feature type="transmembrane region" description="Helical" evidence="5">
    <location>
        <begin position="76"/>
        <end position="95"/>
    </location>
</feature>
<keyword evidence="3 5" id="KW-1133">Transmembrane helix</keyword>
<dbReference type="Proteomes" id="UP000231056">
    <property type="component" value="Unassembled WGS sequence"/>
</dbReference>
<dbReference type="InterPro" id="IPR051533">
    <property type="entry name" value="WaaL-like"/>
</dbReference>
<comment type="subcellular location">
    <subcellularLocation>
        <location evidence="1">Membrane</location>
        <topology evidence="1">Multi-pass membrane protein</topology>
    </subcellularLocation>
</comment>
<dbReference type="PANTHER" id="PTHR37422:SF13">
    <property type="entry name" value="LIPOPOLYSACCHARIDE BIOSYNTHESIS PROTEIN PA4999-RELATED"/>
    <property type="match status" value="1"/>
</dbReference>
<feature type="transmembrane region" description="Helical" evidence="5">
    <location>
        <begin position="223"/>
        <end position="239"/>
    </location>
</feature>
<evidence type="ECO:0000256" key="3">
    <source>
        <dbReference type="ARBA" id="ARBA00022989"/>
    </source>
</evidence>
<dbReference type="PANTHER" id="PTHR37422">
    <property type="entry name" value="TEICHURONIC ACID BIOSYNTHESIS PROTEIN TUAE"/>
    <property type="match status" value="1"/>
</dbReference>
<dbReference type="GO" id="GO:0016020">
    <property type="term" value="C:membrane"/>
    <property type="evidence" value="ECO:0007669"/>
    <property type="project" value="UniProtKB-SubCell"/>
</dbReference>
<keyword evidence="2 5" id="KW-0812">Transmembrane</keyword>
<proteinExistence type="predicted"/>
<protein>
    <recommendedName>
        <fullName evidence="6">O-antigen ligase-related domain-containing protein</fullName>
    </recommendedName>
</protein>
<feature type="transmembrane region" description="Helical" evidence="5">
    <location>
        <begin position="107"/>
        <end position="124"/>
    </location>
</feature>
<sequence length="664" mass="75980">MQKVFKLFENPFILIKLIRIAFIILFITVPLVMSSKTSEIFEFNKMMIIYFGTTLVTPLFLIHYILHKPKLVISKLFIPLTLFLAVVAISTLFSIDIHTSVYGYYGRWNGGLFSILSYLLLFFVFLQTHKISDIKLLFKISVITSAIVLIWGLFSKFGIDFSCFIFTGDIANSCWTDQFQPGIRIFSTLGQPNWLGTYLSIHFFMAGYFAYEAFLRHQNSIQNFFSIYLLLNLIVIVFTKSRSSLLAVFISISIGLILYFTQKLKSRTRFAARAILIAVLSFIIMVGTFTVSRSIFQKNVPQNLVITDSMTIRSIVWEGAIVLGNMYPILGTGPETFAYSYYFTKPASHNMTSEWDFVYNKAHNEFLNYLATTGYLGLISYIFVIGTVIVIFMKQINKSKKNSDSIFIFTCFLSFTSILVTNFFGFSTSMAQLLFYMLPAVSIIFYQKIEQDPKLINKSSLLNIRSKFYISTVAIVTMLSLFQIIQYYKADRIYAVGKGNVQSGDYKAASVNFNKALSLRFEHVYEDALSSSLAHLAFLVSFEDKSNALKLIDSSKSYNAHTLKVAPLNYSYWRTRAKNYYLYFQVDQNPGNLRQSVDSMKYFLQYAKTDATSYYMTALFSSLVYNETGLTSDKDDAIKYASKAIELRPDYIEARTLLDSLSVK</sequence>
<evidence type="ECO:0000313" key="7">
    <source>
        <dbReference type="EMBL" id="PIQ73748.1"/>
    </source>
</evidence>
<comment type="caution">
    <text evidence="7">The sequence shown here is derived from an EMBL/GenBank/DDBJ whole genome shotgun (WGS) entry which is preliminary data.</text>
</comment>
<feature type="transmembrane region" description="Helical" evidence="5">
    <location>
        <begin position="405"/>
        <end position="424"/>
    </location>
</feature>
<dbReference type="AlphaFoldDB" id="A0A2M6IUZ8"/>
<evidence type="ECO:0000256" key="2">
    <source>
        <dbReference type="ARBA" id="ARBA00022692"/>
    </source>
</evidence>